<reference evidence="1 2" key="1">
    <citation type="submission" date="2017-06" db="EMBL/GenBank/DDBJ databases">
        <authorList>
            <person name="Kim H.J."/>
            <person name="Triplett B.A."/>
        </authorList>
    </citation>
    <scope>NUCLEOTIDE SEQUENCE [LARGE SCALE GENOMIC DNA]</scope>
    <source>
        <strain evidence="1 2">DSM 43151</strain>
    </source>
</reference>
<dbReference type="AlphaFoldDB" id="A0A239KBR3"/>
<organism evidence="1 2">
    <name type="scientific">Actinoplanes regularis</name>
    <dbReference type="NCBI Taxonomy" id="52697"/>
    <lineage>
        <taxon>Bacteria</taxon>
        <taxon>Bacillati</taxon>
        <taxon>Actinomycetota</taxon>
        <taxon>Actinomycetes</taxon>
        <taxon>Micromonosporales</taxon>
        <taxon>Micromonosporaceae</taxon>
        <taxon>Actinoplanes</taxon>
    </lineage>
</organism>
<dbReference type="EMBL" id="FZNR01000046">
    <property type="protein sequence ID" value="SNT15132.1"/>
    <property type="molecule type" value="Genomic_DNA"/>
</dbReference>
<evidence type="ECO:0000313" key="2">
    <source>
        <dbReference type="Proteomes" id="UP000198415"/>
    </source>
</evidence>
<sequence>MGEHLGLHPQAAYEQYRGAAEGLRAPAQQRPDLAVVCTAGLLDAHDLDDESGIDLDDLGDDHSLAQDPTVVRLRAAAAALREDAWIAVRLPGTYEGEDEIDDDAAISRWSTVVTHPDELGWLREALHHRDETADPDDELEPL</sequence>
<proteinExistence type="predicted"/>
<accession>A0A239KBR3</accession>
<gene>
    <name evidence="1" type="ORF">SAMN06264365_14617</name>
</gene>
<dbReference type="Proteomes" id="UP000198415">
    <property type="component" value="Unassembled WGS sequence"/>
</dbReference>
<protein>
    <submittedName>
        <fullName evidence="1">Uncharacterized protein</fullName>
    </submittedName>
</protein>
<dbReference type="RefSeq" id="WP_239138933.1">
    <property type="nucleotide sequence ID" value="NZ_BOMU01000138.1"/>
</dbReference>
<name>A0A239KBR3_9ACTN</name>
<keyword evidence="2" id="KW-1185">Reference proteome</keyword>
<evidence type="ECO:0000313" key="1">
    <source>
        <dbReference type="EMBL" id="SNT15132.1"/>
    </source>
</evidence>